<evidence type="ECO:0000313" key="3">
    <source>
        <dbReference type="Proteomes" id="UP000235786"/>
    </source>
</evidence>
<dbReference type="EMBL" id="KZ613938">
    <property type="protein sequence ID" value="PMD47209.1"/>
    <property type="molecule type" value="Genomic_DNA"/>
</dbReference>
<organism evidence="2 3">
    <name type="scientific">Hyaloscypha variabilis (strain UAMH 11265 / GT02V1 / F)</name>
    <name type="common">Meliniomyces variabilis</name>
    <dbReference type="NCBI Taxonomy" id="1149755"/>
    <lineage>
        <taxon>Eukaryota</taxon>
        <taxon>Fungi</taxon>
        <taxon>Dikarya</taxon>
        <taxon>Ascomycota</taxon>
        <taxon>Pezizomycotina</taxon>
        <taxon>Leotiomycetes</taxon>
        <taxon>Helotiales</taxon>
        <taxon>Hyaloscyphaceae</taxon>
        <taxon>Hyaloscypha</taxon>
        <taxon>Hyaloscypha variabilis</taxon>
    </lineage>
</organism>
<proteinExistence type="predicted"/>
<protein>
    <submittedName>
        <fullName evidence="2">Uncharacterized protein</fullName>
    </submittedName>
</protein>
<name>A0A2J6S8Y0_HYAVF</name>
<feature type="region of interest" description="Disordered" evidence="1">
    <location>
        <begin position="1"/>
        <end position="23"/>
    </location>
</feature>
<evidence type="ECO:0000256" key="1">
    <source>
        <dbReference type="SAM" id="MobiDB-lite"/>
    </source>
</evidence>
<feature type="compositionally biased region" description="Polar residues" evidence="1">
    <location>
        <begin position="123"/>
        <end position="135"/>
    </location>
</feature>
<keyword evidence="3" id="KW-1185">Reference proteome</keyword>
<reference evidence="2 3" key="1">
    <citation type="submission" date="2016-04" db="EMBL/GenBank/DDBJ databases">
        <title>A degradative enzymes factory behind the ericoid mycorrhizal symbiosis.</title>
        <authorList>
            <consortium name="DOE Joint Genome Institute"/>
            <person name="Martino E."/>
            <person name="Morin E."/>
            <person name="Grelet G."/>
            <person name="Kuo A."/>
            <person name="Kohler A."/>
            <person name="Daghino S."/>
            <person name="Barry K."/>
            <person name="Choi C."/>
            <person name="Cichocki N."/>
            <person name="Clum A."/>
            <person name="Copeland A."/>
            <person name="Hainaut M."/>
            <person name="Haridas S."/>
            <person name="Labutti K."/>
            <person name="Lindquist E."/>
            <person name="Lipzen A."/>
            <person name="Khouja H.-R."/>
            <person name="Murat C."/>
            <person name="Ohm R."/>
            <person name="Olson A."/>
            <person name="Spatafora J."/>
            <person name="Veneault-Fourrey C."/>
            <person name="Henrissat B."/>
            <person name="Grigoriev I."/>
            <person name="Martin F."/>
            <person name="Perotto S."/>
        </authorList>
    </citation>
    <scope>NUCLEOTIDE SEQUENCE [LARGE SCALE GENOMIC DNA]</scope>
    <source>
        <strain evidence="2 3">F</strain>
    </source>
</reference>
<dbReference type="Proteomes" id="UP000235786">
    <property type="component" value="Unassembled WGS sequence"/>
</dbReference>
<evidence type="ECO:0000313" key="2">
    <source>
        <dbReference type="EMBL" id="PMD47209.1"/>
    </source>
</evidence>
<gene>
    <name evidence="2" type="ORF">L207DRAFT_522643</name>
</gene>
<accession>A0A2J6S8Y0</accession>
<feature type="region of interest" description="Disordered" evidence="1">
    <location>
        <begin position="92"/>
        <end position="168"/>
    </location>
</feature>
<sequence length="168" mass="17367">MSTESQEIKNPPLEARGPTQQATGSTGYELMLLPGDVPLVDAPPQTEGSTWVNGVGWVQSVLMARIALAPLGATGWIPSTTVGGPAWYYPPRVAPDQLMGPAGAALIASGSGRGQESLPPSGRPSTGGQRVAQSGQGSGRRKPSENTSKRKHGDDDKAKGGKDAKRGR</sequence>
<feature type="compositionally biased region" description="Basic and acidic residues" evidence="1">
    <location>
        <begin position="142"/>
        <end position="168"/>
    </location>
</feature>
<dbReference type="AlphaFoldDB" id="A0A2J6S8Y0"/>